<keyword evidence="2" id="KW-1185">Reference proteome</keyword>
<evidence type="ECO:0000313" key="2">
    <source>
        <dbReference type="Proteomes" id="UP001300496"/>
    </source>
</evidence>
<accession>A0ABT2PCU5</accession>
<evidence type="ECO:0008006" key="3">
    <source>
        <dbReference type="Google" id="ProtNLM"/>
    </source>
</evidence>
<name>A0ABT2PCU5_9MICO</name>
<reference evidence="1 2" key="1">
    <citation type="journal article" date="2024" name="Int. J. Syst. Evol. Microbiol.">
        <title>Microbacterium memoriense sp. nov., a member of the Actinomycetota from marine beach sediment of the north coast of Portugal.</title>
        <authorList>
            <person name="Santos J.D.N.D."/>
            <person name="Klimek D."/>
            <person name="Calusinska M."/>
            <person name="Lobo-da-Cunha A."/>
            <person name="Catita J."/>
            <person name="Goncalves H."/>
            <person name="Gonzalez I."/>
            <person name="Lage O.M."/>
        </authorList>
    </citation>
    <scope>NUCLEOTIDE SEQUENCE [LARGE SCALE GENOMIC DNA]</scope>
    <source>
        <strain evidence="1 2">PMIC_1C1B</strain>
    </source>
</reference>
<comment type="caution">
    <text evidence="1">The sequence shown here is derived from an EMBL/GenBank/DDBJ whole genome shotgun (WGS) entry which is preliminary data.</text>
</comment>
<proteinExistence type="predicted"/>
<dbReference type="Proteomes" id="UP001300496">
    <property type="component" value="Unassembled WGS sequence"/>
</dbReference>
<organism evidence="1 2">
    <name type="scientific">Microbacterium memoriense</name>
    <dbReference type="NCBI Taxonomy" id="2978350"/>
    <lineage>
        <taxon>Bacteria</taxon>
        <taxon>Bacillati</taxon>
        <taxon>Actinomycetota</taxon>
        <taxon>Actinomycetes</taxon>
        <taxon>Micrococcales</taxon>
        <taxon>Microbacteriaceae</taxon>
        <taxon>Microbacterium</taxon>
    </lineage>
</organism>
<protein>
    <recommendedName>
        <fullName evidence="3">GIY-YIG nuclease family protein</fullName>
    </recommendedName>
</protein>
<sequence length="268" mass="30946">MSDDVEIERARLSEEFRRKSHRRLPGREPAQVAIHFGVRVQSGSKQGLRIDREKYAQINKRSSSYWRRDQAPELWDSLDEYYEDDEHRVLTDSWCIEQQERALRNFDLNMAYFDSLDRQEFRRSVDTAIASHRGMVEVTDLNRWDGKTGLYVMVLDDYCQAYVGVTESAGGIKARIRQHWSTTKAFDRLLWGGVEESILAIDSFRALDTTRIFAASVKDPHGLENKVMESFPNQFLSNRIPGGRGDLIGFAARVGVDIVKTRELPEQP</sequence>
<dbReference type="RefSeq" id="WP_261606247.1">
    <property type="nucleotide sequence ID" value="NZ_JAODOR010000005.1"/>
</dbReference>
<evidence type="ECO:0000313" key="1">
    <source>
        <dbReference type="EMBL" id="MCT9001693.1"/>
    </source>
</evidence>
<gene>
    <name evidence="1" type="ORF">N4R40_04855</name>
</gene>
<dbReference type="EMBL" id="JAODOR010000005">
    <property type="protein sequence ID" value="MCT9001693.1"/>
    <property type="molecule type" value="Genomic_DNA"/>
</dbReference>